<name>A0A0P7C6J4_9BACT</name>
<dbReference type="SUPFAM" id="SSF142906">
    <property type="entry name" value="YjbR-like"/>
    <property type="match status" value="1"/>
</dbReference>
<dbReference type="STRING" id="1605367.AFM12_12040"/>
<dbReference type="Pfam" id="PF04237">
    <property type="entry name" value="YjbR"/>
    <property type="match status" value="1"/>
</dbReference>
<reference evidence="1 2" key="1">
    <citation type="submission" date="2015-07" db="EMBL/GenBank/DDBJ databases">
        <title>The draft genome sequence of Leadbetterella sp. JN14-9.</title>
        <authorList>
            <person name="Liu Y."/>
            <person name="Du J."/>
            <person name="Shao Z."/>
        </authorList>
    </citation>
    <scope>NUCLEOTIDE SEQUENCE [LARGE SCALE GENOMIC DNA]</scope>
    <source>
        <strain evidence="1 2">JN14-9</strain>
    </source>
</reference>
<dbReference type="Gene3D" id="3.90.1150.30">
    <property type="match status" value="1"/>
</dbReference>
<dbReference type="EMBL" id="LGTQ01000009">
    <property type="protein sequence ID" value="KPM47946.1"/>
    <property type="molecule type" value="Genomic_DNA"/>
</dbReference>
<dbReference type="AlphaFoldDB" id="A0A0P7C6J4"/>
<organism evidence="1 2">
    <name type="scientific">Jiulongibacter sediminis</name>
    <dbReference type="NCBI Taxonomy" id="1605367"/>
    <lineage>
        <taxon>Bacteria</taxon>
        <taxon>Pseudomonadati</taxon>
        <taxon>Bacteroidota</taxon>
        <taxon>Cytophagia</taxon>
        <taxon>Cytophagales</taxon>
        <taxon>Leadbetterellaceae</taxon>
        <taxon>Jiulongibacter</taxon>
    </lineage>
</organism>
<sequence length="102" mass="12008">MMTFDEIRTFCLSLENVIEKPHFDRTAFRSKRIFLTHIPETYHINVKLTPKDQDLFSLPNKSVIYPVTNKWGLQGWTTIEFNQLDDETLIQIIETAYQIAST</sequence>
<protein>
    <recommendedName>
        <fullName evidence="3">MmcQ-like protein</fullName>
    </recommendedName>
</protein>
<evidence type="ECO:0000313" key="1">
    <source>
        <dbReference type="EMBL" id="KPM47946.1"/>
    </source>
</evidence>
<comment type="caution">
    <text evidence="1">The sequence shown here is derived from an EMBL/GenBank/DDBJ whole genome shotgun (WGS) entry which is preliminary data.</text>
</comment>
<dbReference type="Proteomes" id="UP000050454">
    <property type="component" value="Unassembled WGS sequence"/>
</dbReference>
<accession>A0A0P7C6J4</accession>
<dbReference type="InterPro" id="IPR038056">
    <property type="entry name" value="YjbR-like_sf"/>
</dbReference>
<evidence type="ECO:0008006" key="3">
    <source>
        <dbReference type="Google" id="ProtNLM"/>
    </source>
</evidence>
<proteinExistence type="predicted"/>
<gene>
    <name evidence="1" type="ORF">AFM12_12040</name>
</gene>
<dbReference type="InterPro" id="IPR058532">
    <property type="entry name" value="YjbR/MT2646/Rv2570-like"/>
</dbReference>
<evidence type="ECO:0000313" key="2">
    <source>
        <dbReference type="Proteomes" id="UP000050454"/>
    </source>
</evidence>
<keyword evidence="2" id="KW-1185">Reference proteome</keyword>